<dbReference type="AlphaFoldDB" id="A0AAW0G9F4"/>
<dbReference type="Proteomes" id="UP001385951">
    <property type="component" value="Unassembled WGS sequence"/>
</dbReference>
<dbReference type="GO" id="GO:0006334">
    <property type="term" value="P:nucleosome assembly"/>
    <property type="evidence" value="ECO:0007669"/>
    <property type="project" value="InterPro"/>
</dbReference>
<feature type="region of interest" description="Disordered" evidence="2">
    <location>
        <begin position="104"/>
        <end position="171"/>
    </location>
</feature>
<keyword evidence="5" id="KW-1185">Reference proteome</keyword>
<dbReference type="SUPFAM" id="SSF46785">
    <property type="entry name" value="Winged helix' DNA-binding domain"/>
    <property type="match status" value="1"/>
</dbReference>
<accession>A0AAW0G9F4</accession>
<feature type="region of interest" description="Disordered" evidence="2">
    <location>
        <begin position="206"/>
        <end position="275"/>
    </location>
</feature>
<feature type="region of interest" description="Disordered" evidence="2">
    <location>
        <begin position="418"/>
        <end position="488"/>
    </location>
</feature>
<dbReference type="PROSITE" id="PS51504">
    <property type="entry name" value="H15"/>
    <property type="match status" value="1"/>
</dbReference>
<evidence type="ECO:0000256" key="1">
    <source>
        <dbReference type="ARBA" id="ARBA00020833"/>
    </source>
</evidence>
<feature type="compositionally biased region" description="Low complexity" evidence="2">
    <location>
        <begin position="515"/>
        <end position="538"/>
    </location>
</feature>
<feature type="region of interest" description="Disordered" evidence="2">
    <location>
        <begin position="662"/>
        <end position="692"/>
    </location>
</feature>
<dbReference type="Pfam" id="PF00538">
    <property type="entry name" value="Linker_histone"/>
    <property type="match status" value="1"/>
</dbReference>
<evidence type="ECO:0000259" key="3">
    <source>
        <dbReference type="PROSITE" id="PS51504"/>
    </source>
</evidence>
<dbReference type="GO" id="GO:0000786">
    <property type="term" value="C:nucleosome"/>
    <property type="evidence" value="ECO:0007669"/>
    <property type="project" value="InterPro"/>
</dbReference>
<evidence type="ECO:0000313" key="4">
    <source>
        <dbReference type="EMBL" id="KAK7690073.1"/>
    </source>
</evidence>
<protein>
    <recommendedName>
        <fullName evidence="1">Histone H1</fullName>
    </recommendedName>
</protein>
<dbReference type="Gene3D" id="1.10.10.10">
    <property type="entry name" value="Winged helix-like DNA-binding domain superfamily/Winged helix DNA-binding domain"/>
    <property type="match status" value="1"/>
</dbReference>
<dbReference type="InterPro" id="IPR036390">
    <property type="entry name" value="WH_DNA-bd_sf"/>
</dbReference>
<feature type="domain" description="H15" evidence="3">
    <location>
        <begin position="359"/>
        <end position="428"/>
    </location>
</feature>
<dbReference type="GO" id="GO:0003677">
    <property type="term" value="F:DNA binding"/>
    <property type="evidence" value="ECO:0007669"/>
    <property type="project" value="InterPro"/>
</dbReference>
<dbReference type="InterPro" id="IPR036388">
    <property type="entry name" value="WH-like_DNA-bd_sf"/>
</dbReference>
<name>A0AAW0G9F4_9APHY</name>
<proteinExistence type="predicted"/>
<dbReference type="InterPro" id="IPR005818">
    <property type="entry name" value="Histone_H1/H5_H15"/>
</dbReference>
<feature type="compositionally biased region" description="Polar residues" evidence="2">
    <location>
        <begin position="443"/>
        <end position="464"/>
    </location>
</feature>
<feature type="region of interest" description="Disordered" evidence="2">
    <location>
        <begin position="515"/>
        <end position="562"/>
    </location>
</feature>
<evidence type="ECO:0000313" key="5">
    <source>
        <dbReference type="Proteomes" id="UP001385951"/>
    </source>
</evidence>
<comment type="caution">
    <text evidence="4">The sequence shown here is derived from an EMBL/GenBank/DDBJ whole genome shotgun (WGS) entry which is preliminary data.</text>
</comment>
<feature type="compositionally biased region" description="Basic and acidic residues" evidence="2">
    <location>
        <begin position="539"/>
        <end position="549"/>
    </location>
</feature>
<gene>
    <name evidence="4" type="ORF">QCA50_006719</name>
</gene>
<sequence length="692" mass="73767">MLPAMGDPLPPGQDSLQSLLDLHRDSCNENVASTSGSSSDAGVNLSQASVNESGLKRDYLRLLPISQIIEICLTFDPHVPIHVKSTLWPADLNAAIASLQLEQSVQTQTENHSPTDHPPEELEITRSTSPKPTDEDISQQANPPQPDAGSTEPKQSEPPVEPAEDPPIDLTTELAGSATDETEQTDSIVSAQQTLQKVLEELSRSTTPIQTAAAATSPVSPTPAPATATASQTEQPQASTSQIPAQSSTPQPSASSHTSTPQPAHPTHAVHPQAPYAYHPYGYPIPGQHAYPHTPYYGAPGYAAHYPGYPPYHPLPGYPAAPASMYGARPPMAHMPPPPHHPTTTPVAAPPPPPPTGDDLPSYEDMIVEALLDMPDTEGAAPRDLFTWMEARYPLQTNFRPSASQALQKAFKRGRLEKRPGGKYRLNATWEGGATTRRTTRRPQTLAQNNYNQHHPQSQSSPFTNAPLARGARGASATPSTANGQHSPYGAYPYGYPYGSYPGYPGYPIPTAHVNKPSTPASTSSAPTASSTTNTNKTTTEKTAPEKTAVENSGTSDGADHGDAWEAAQHILNVINFNSLQDAATSNSTGASTTLSDEHRTSLQAQLALLATQLSELAEMDEDEDIDENPTPAISTPPPPIVPLDQTDMLVDVNHLLEISQAAATQVDLPPPPDEIPSDDDSDEDMEMVEIS</sequence>
<dbReference type="EMBL" id="JASBNA010000007">
    <property type="protein sequence ID" value="KAK7690073.1"/>
    <property type="molecule type" value="Genomic_DNA"/>
</dbReference>
<feature type="compositionally biased region" description="Low complexity" evidence="2">
    <location>
        <begin position="210"/>
        <end position="262"/>
    </location>
</feature>
<evidence type="ECO:0000256" key="2">
    <source>
        <dbReference type="SAM" id="MobiDB-lite"/>
    </source>
</evidence>
<reference evidence="4 5" key="1">
    <citation type="submission" date="2022-09" db="EMBL/GenBank/DDBJ databases">
        <authorList>
            <person name="Palmer J.M."/>
        </authorList>
    </citation>
    <scope>NUCLEOTIDE SEQUENCE [LARGE SCALE GENOMIC DNA]</scope>
    <source>
        <strain evidence="4 5">DSM 7382</strain>
    </source>
</reference>
<feature type="region of interest" description="Disordered" evidence="2">
    <location>
        <begin position="332"/>
        <end position="356"/>
    </location>
</feature>
<feature type="compositionally biased region" description="Polar residues" evidence="2">
    <location>
        <begin position="477"/>
        <end position="486"/>
    </location>
</feature>
<organism evidence="4 5">
    <name type="scientific">Cerrena zonata</name>
    <dbReference type="NCBI Taxonomy" id="2478898"/>
    <lineage>
        <taxon>Eukaryota</taxon>
        <taxon>Fungi</taxon>
        <taxon>Dikarya</taxon>
        <taxon>Basidiomycota</taxon>
        <taxon>Agaricomycotina</taxon>
        <taxon>Agaricomycetes</taxon>
        <taxon>Polyporales</taxon>
        <taxon>Cerrenaceae</taxon>
        <taxon>Cerrena</taxon>
    </lineage>
</organism>
<feature type="compositionally biased region" description="Acidic residues" evidence="2">
    <location>
        <begin position="676"/>
        <end position="692"/>
    </location>
</feature>
<feature type="compositionally biased region" description="Basic and acidic residues" evidence="2">
    <location>
        <begin position="113"/>
        <end position="124"/>
    </location>
</feature>